<accession>A0AAW0MYM8</accession>
<sequence length="162" mass="17165">MSMRSLPHCGHQVLHGGLGSRCVPCENGTYMDKPNGELKCLLCSVCHSGRGLTQLQPCTSKANTICGARSGFFCQNFRESSASCEVAQKHSSCSPGQRVQKPGTSSSDTECEDCPEGYFSPAGFNCTAWTVCPEAHLEVRPGTKQEDVVCGGGGAGSRSHFI</sequence>
<dbReference type="GO" id="GO:0050830">
    <property type="term" value="P:defense response to Gram-positive bacterium"/>
    <property type="evidence" value="ECO:0007669"/>
    <property type="project" value="TreeGrafter"/>
</dbReference>
<dbReference type="GO" id="GO:0050829">
    <property type="term" value="P:defense response to Gram-negative bacterium"/>
    <property type="evidence" value="ECO:0007669"/>
    <property type="project" value="TreeGrafter"/>
</dbReference>
<name>A0AAW0MYM8_9GOBI</name>
<dbReference type="SMART" id="SM00208">
    <property type="entry name" value="TNFR"/>
    <property type="match status" value="3"/>
</dbReference>
<organism evidence="3 4">
    <name type="scientific">Mugilogobius chulae</name>
    <name type="common">yellowstripe goby</name>
    <dbReference type="NCBI Taxonomy" id="88201"/>
    <lineage>
        <taxon>Eukaryota</taxon>
        <taxon>Metazoa</taxon>
        <taxon>Chordata</taxon>
        <taxon>Craniata</taxon>
        <taxon>Vertebrata</taxon>
        <taxon>Euteleostomi</taxon>
        <taxon>Actinopterygii</taxon>
        <taxon>Neopterygii</taxon>
        <taxon>Teleostei</taxon>
        <taxon>Neoteleostei</taxon>
        <taxon>Acanthomorphata</taxon>
        <taxon>Gobiaria</taxon>
        <taxon>Gobiiformes</taxon>
        <taxon>Gobioidei</taxon>
        <taxon>Gobiidae</taxon>
        <taxon>Gobionellinae</taxon>
        <taxon>Mugilogobius</taxon>
    </lineage>
</organism>
<feature type="disulfide bond" evidence="1">
    <location>
        <begin position="25"/>
        <end position="40"/>
    </location>
</feature>
<dbReference type="PANTHER" id="PTHR46838">
    <property type="entry name" value="TUMOR NECROSIS FACTOR RECEPTOR SUPERFAMILY MEMBER 14"/>
    <property type="match status" value="1"/>
</dbReference>
<comment type="caution">
    <text evidence="1">Lacks conserved residue(s) required for the propagation of feature annotation.</text>
</comment>
<dbReference type="GO" id="GO:2000406">
    <property type="term" value="P:positive regulation of T cell migration"/>
    <property type="evidence" value="ECO:0007669"/>
    <property type="project" value="TreeGrafter"/>
</dbReference>
<dbReference type="GO" id="GO:0009897">
    <property type="term" value="C:external side of plasma membrane"/>
    <property type="evidence" value="ECO:0007669"/>
    <property type="project" value="TreeGrafter"/>
</dbReference>
<dbReference type="Gene3D" id="2.10.50.10">
    <property type="entry name" value="Tumor Necrosis Factor Receptor, subunit A, domain 2"/>
    <property type="match status" value="2"/>
</dbReference>
<dbReference type="InterPro" id="IPR001368">
    <property type="entry name" value="TNFR/NGFR_Cys_rich_reg"/>
</dbReference>
<dbReference type="Pfam" id="PF00020">
    <property type="entry name" value="TNFR_c6"/>
    <property type="match status" value="3"/>
</dbReference>
<dbReference type="GO" id="GO:0046642">
    <property type="term" value="P:negative regulation of alpha-beta T cell proliferation"/>
    <property type="evidence" value="ECO:0007669"/>
    <property type="project" value="TreeGrafter"/>
</dbReference>
<dbReference type="PROSITE" id="PS00652">
    <property type="entry name" value="TNFR_NGFR_1"/>
    <property type="match status" value="1"/>
</dbReference>
<evidence type="ECO:0000259" key="2">
    <source>
        <dbReference type="PROSITE" id="PS50050"/>
    </source>
</evidence>
<proteinExistence type="predicted"/>
<gene>
    <name evidence="3" type="ORF">WMY93_027057</name>
</gene>
<dbReference type="PANTHER" id="PTHR46838:SF1">
    <property type="entry name" value="TUMOR NECROSIS FACTOR RECEPTOR SUPERFAMILY MEMBER 14"/>
    <property type="match status" value="1"/>
</dbReference>
<dbReference type="Proteomes" id="UP001460270">
    <property type="component" value="Unassembled WGS sequence"/>
</dbReference>
<dbReference type="AlphaFoldDB" id="A0AAW0MYM8"/>
<evidence type="ECO:0000313" key="4">
    <source>
        <dbReference type="Proteomes" id="UP001460270"/>
    </source>
</evidence>
<evidence type="ECO:0000256" key="1">
    <source>
        <dbReference type="PROSITE-ProRule" id="PRU00206"/>
    </source>
</evidence>
<comment type="caution">
    <text evidence="3">The sequence shown here is derived from an EMBL/GenBank/DDBJ whole genome shotgun (WGS) entry which is preliminary data.</text>
</comment>
<evidence type="ECO:0000313" key="3">
    <source>
        <dbReference type="EMBL" id="KAK7883934.1"/>
    </source>
</evidence>
<feature type="repeat" description="TNFR-Cys" evidence="1">
    <location>
        <begin position="24"/>
        <end position="66"/>
    </location>
</feature>
<keyword evidence="1" id="KW-1015">Disulfide bond</keyword>
<keyword evidence="4" id="KW-1185">Reference proteome</keyword>
<protein>
    <recommendedName>
        <fullName evidence="2">TNFR-Cys domain-containing protein</fullName>
    </recommendedName>
</protein>
<dbReference type="FunFam" id="2.10.50.10:FF:000065">
    <property type="entry name" value="TNF receptor superfamily member 14"/>
    <property type="match status" value="1"/>
</dbReference>
<dbReference type="GO" id="GO:0002720">
    <property type="term" value="P:positive regulation of cytokine production involved in immune response"/>
    <property type="evidence" value="ECO:0007669"/>
    <property type="project" value="TreeGrafter"/>
</dbReference>
<dbReference type="PROSITE" id="PS50050">
    <property type="entry name" value="TNFR_NGFR_2"/>
    <property type="match status" value="1"/>
</dbReference>
<reference evidence="4" key="1">
    <citation type="submission" date="2024-04" db="EMBL/GenBank/DDBJ databases">
        <title>Salinicola lusitanus LLJ914,a marine bacterium isolated from the Okinawa Trough.</title>
        <authorList>
            <person name="Li J."/>
        </authorList>
    </citation>
    <scope>NUCLEOTIDE SEQUENCE [LARGE SCALE GENOMIC DNA]</scope>
</reference>
<dbReference type="EMBL" id="JBBPFD010000020">
    <property type="protein sequence ID" value="KAK7883934.1"/>
    <property type="molecule type" value="Genomic_DNA"/>
</dbReference>
<dbReference type="SUPFAM" id="SSF57586">
    <property type="entry name" value="TNF receptor-like"/>
    <property type="match status" value="3"/>
</dbReference>
<feature type="domain" description="TNFR-Cys" evidence="2">
    <location>
        <begin position="24"/>
        <end position="66"/>
    </location>
</feature>